<dbReference type="AlphaFoldDB" id="W5SBK1"/>
<name>W5SBK1_9SPIR</name>
<evidence type="ECO:0000313" key="1">
    <source>
        <dbReference type="EMBL" id="AHH04088.1"/>
    </source>
</evidence>
<accession>W5SBK1</accession>
<dbReference type="EMBL" id="CP004154">
    <property type="protein sequence ID" value="AHH04088.1"/>
    <property type="molecule type" value="Genomic_DNA"/>
</dbReference>
<proteinExistence type="predicted"/>
<keyword evidence="1" id="KW-0614">Plasmid</keyword>
<dbReference type="NCBIfam" id="NF047534">
    <property type="entry name" value="lipo_BTA121_dup"/>
    <property type="match status" value="2"/>
</dbReference>
<organism evidence="1">
    <name type="scientific">Borrelia nietonii YOR</name>
    <dbReference type="NCBI Taxonomy" id="1293576"/>
    <lineage>
        <taxon>Bacteria</taxon>
        <taxon>Pseudomonadati</taxon>
        <taxon>Spirochaetota</taxon>
        <taxon>Spirochaetia</taxon>
        <taxon>Spirochaetales</taxon>
        <taxon>Borreliaceae</taxon>
        <taxon>Borrelia</taxon>
        <taxon>Borrelia nietonii</taxon>
    </lineage>
</organism>
<sequence>MKRRKLMVNVRTHSLLLVSLLLLVISCNLKPQKDVLQGNLFKNDSFKQPVFEGRVGKDLAKVRRRNVRDTSVTSATGESTEVRLKTKVKRAVKTGIEGVKEDALKQQLKGKLGAKTNPHLGTLKQTFGESTSDKIKPQDVEVFSESTSDKIKPQDVEEGNNEYHFTEIKDDAQSVAKGKKLYANLSDDDMKIIDYIRSVVTDPDIPGDRTYTDAEFYSILGNLGNENLIRLIKVHSYEFELVEELKEAILTAIGSVKGEILKDDLHIRFNNSNDYPLYLKSLFRGQFTFEQLFAQLAGGNYTRELDKFKRDVFSVVMGEELYAGFSVDERELIDYMQSVLTDLSLEEAPDDKTYTDAEFYALLGNLGYDNFSRIVKVHLDIFKALNRALRAISRVKEEESKKDLRDRFDVEERIYAGLLKKAFSEDTLSSVYNRVIKINYEKDKLTKIREDAKRIIAASRGNP</sequence>
<reference evidence="1" key="1">
    <citation type="submission" date="2013-02" db="EMBL/GenBank/DDBJ databases">
        <title>Comparative genomics of Borrelia species.</title>
        <authorList>
            <person name="Schwan T.G."/>
            <person name="Raffel S.J."/>
            <person name="Porcella S.F."/>
        </authorList>
    </citation>
    <scope>NUCLEOTIDE SEQUENCE</scope>
    <source>
        <strain evidence="1">YOR</strain>
        <plasmid evidence="1">unnamed</plasmid>
    </source>
</reference>
<dbReference type="PROSITE" id="PS51257">
    <property type="entry name" value="PROKAR_LIPOPROTEIN"/>
    <property type="match status" value="1"/>
</dbReference>
<gene>
    <name evidence="1" type="ORF">BHY_1137</name>
</gene>
<protein>
    <submittedName>
        <fullName evidence="1">Uncharacterized protein</fullName>
    </submittedName>
</protein>
<geneLocation type="plasmid" evidence="1">
    <name>unnamed</name>
</geneLocation>
<dbReference type="HOGENOM" id="CLU_020855_1_0_12"/>